<protein>
    <submittedName>
        <fullName evidence="1">Uncharacterized protein</fullName>
    </submittedName>
</protein>
<evidence type="ECO:0000313" key="1">
    <source>
        <dbReference type="EMBL" id="MFC6171900.1"/>
    </source>
</evidence>
<organism evidence="1 2">
    <name type="scientific">Loigolactobacillus jiayinensis</name>
    <dbReference type="NCBI Taxonomy" id="2486016"/>
    <lineage>
        <taxon>Bacteria</taxon>
        <taxon>Bacillati</taxon>
        <taxon>Bacillota</taxon>
        <taxon>Bacilli</taxon>
        <taxon>Lactobacillales</taxon>
        <taxon>Lactobacillaceae</taxon>
        <taxon>Loigolactobacillus</taxon>
    </lineage>
</organism>
<dbReference type="Proteomes" id="UP001596289">
    <property type="component" value="Unassembled WGS sequence"/>
</dbReference>
<name>A0ABW1RGG5_9LACO</name>
<dbReference type="EMBL" id="JBHSSL010000118">
    <property type="protein sequence ID" value="MFC6171900.1"/>
    <property type="molecule type" value="Genomic_DNA"/>
</dbReference>
<gene>
    <name evidence="1" type="ORF">ACFQGP_15160</name>
</gene>
<keyword evidence="2" id="KW-1185">Reference proteome</keyword>
<accession>A0ABW1RGG5</accession>
<proteinExistence type="predicted"/>
<evidence type="ECO:0000313" key="2">
    <source>
        <dbReference type="Proteomes" id="UP001596289"/>
    </source>
</evidence>
<reference evidence="2" key="1">
    <citation type="journal article" date="2019" name="Int. J. Syst. Evol. Microbiol.">
        <title>The Global Catalogue of Microorganisms (GCM) 10K type strain sequencing project: providing services to taxonomists for standard genome sequencing and annotation.</title>
        <authorList>
            <consortium name="The Broad Institute Genomics Platform"/>
            <consortium name="The Broad Institute Genome Sequencing Center for Infectious Disease"/>
            <person name="Wu L."/>
            <person name="Ma J."/>
        </authorList>
    </citation>
    <scope>NUCLEOTIDE SEQUENCE [LARGE SCALE GENOMIC DNA]</scope>
    <source>
        <strain evidence="2">CCM 8904</strain>
    </source>
</reference>
<sequence>MENDLTTLQHDLAALIDDLDGQLFKKIFARLSDVYVTGMSLGVEAAYNYFIAQDQGIPMAELTTKIPDYTRTMQVSVLRIYRTLKERLQNEESTDYDLMAARLRGQILADQKLAPWVAAERATTADFGIKDLLDIYFYGYWYGFKISFLTALTKNEYVYRQRPVLPDESNELVEQLATYEIDAQYRFTRGNNAALATTYYNILNGPFV</sequence>
<comment type="caution">
    <text evidence="1">The sequence shown here is derived from an EMBL/GenBank/DDBJ whole genome shotgun (WGS) entry which is preliminary data.</text>
</comment>
<dbReference type="RefSeq" id="WP_125551801.1">
    <property type="nucleotide sequence ID" value="NZ_JBHSSL010000118.1"/>
</dbReference>